<reference evidence="2 3" key="1">
    <citation type="submission" date="2017-03" db="EMBL/GenBank/DDBJ databases">
        <title>Genomes of endolithic fungi from Antarctica.</title>
        <authorList>
            <person name="Coleine C."/>
            <person name="Masonjones S."/>
            <person name="Stajich J.E."/>
        </authorList>
    </citation>
    <scope>NUCLEOTIDE SEQUENCE [LARGE SCALE GENOMIC DNA]</scope>
    <source>
        <strain evidence="2 3">CCFEE 5311</strain>
    </source>
</reference>
<feature type="transmembrane region" description="Helical" evidence="1">
    <location>
        <begin position="87"/>
        <end position="108"/>
    </location>
</feature>
<keyword evidence="1" id="KW-0812">Transmembrane</keyword>
<evidence type="ECO:0000313" key="3">
    <source>
        <dbReference type="Proteomes" id="UP000310066"/>
    </source>
</evidence>
<keyword evidence="1" id="KW-0472">Membrane</keyword>
<comment type="caution">
    <text evidence="2">The sequence shown here is derived from an EMBL/GenBank/DDBJ whole genome shotgun (WGS) entry which is preliminary data.</text>
</comment>
<feature type="transmembrane region" description="Helical" evidence="1">
    <location>
        <begin position="34"/>
        <end position="52"/>
    </location>
</feature>
<sequence length="125" mass="13895">MDPIPYKVRDVDEALSKLACIFNLVDFRTMTDPIYSGFIVVWITFEPVLWIANMTDGPHRLQLTHEGLPALVSSYSFQANHPAHLPLIWLFVTLVLCEVIVTGSITLISLENFPQVSSAQGAHGS</sequence>
<evidence type="ECO:0000313" key="2">
    <source>
        <dbReference type="EMBL" id="TKA26224.1"/>
    </source>
</evidence>
<evidence type="ECO:0000256" key="1">
    <source>
        <dbReference type="SAM" id="Phobius"/>
    </source>
</evidence>
<organism evidence="2 3">
    <name type="scientific">Friedmanniomyces endolithicus</name>
    <dbReference type="NCBI Taxonomy" id="329885"/>
    <lineage>
        <taxon>Eukaryota</taxon>
        <taxon>Fungi</taxon>
        <taxon>Dikarya</taxon>
        <taxon>Ascomycota</taxon>
        <taxon>Pezizomycotina</taxon>
        <taxon>Dothideomycetes</taxon>
        <taxon>Dothideomycetidae</taxon>
        <taxon>Mycosphaerellales</taxon>
        <taxon>Teratosphaeriaceae</taxon>
        <taxon>Friedmanniomyces</taxon>
    </lineage>
</organism>
<keyword evidence="1" id="KW-1133">Transmembrane helix</keyword>
<name>A0A4U0TVC7_9PEZI</name>
<gene>
    <name evidence="2" type="ORF">B0A54_17635</name>
</gene>
<proteinExistence type="predicted"/>
<dbReference type="EMBL" id="NAJP01000142">
    <property type="protein sequence ID" value="TKA26224.1"/>
    <property type="molecule type" value="Genomic_DNA"/>
</dbReference>
<dbReference type="Proteomes" id="UP000310066">
    <property type="component" value="Unassembled WGS sequence"/>
</dbReference>
<protein>
    <submittedName>
        <fullName evidence="2">Uncharacterized protein</fullName>
    </submittedName>
</protein>
<dbReference type="AlphaFoldDB" id="A0A4U0TVC7"/>
<dbReference type="OrthoDB" id="10613454at2759"/>
<accession>A0A4U0TVC7</accession>